<protein>
    <submittedName>
        <fullName evidence="2">Uncharacterized protein</fullName>
    </submittedName>
</protein>
<keyword evidence="3" id="KW-1185">Reference proteome</keyword>
<dbReference type="AlphaFoldDB" id="A0A4Y2FT01"/>
<evidence type="ECO:0000313" key="2">
    <source>
        <dbReference type="EMBL" id="GBM43716.1"/>
    </source>
</evidence>
<sequence>MTLAPRSSRFAIELKEFCFDVNKCSNVNLQKKKCQQRYREAKEIFSRKRNKEAAGEGTTEAAAGGGPEEENKKQQEGTEQQEREQREKKKGETERTGEKETAGEEQEADRRERNNKIRNVRLLAKMRCKRYSIYATRGNKETE</sequence>
<proteinExistence type="predicted"/>
<dbReference type="Proteomes" id="UP000499080">
    <property type="component" value="Unassembled WGS sequence"/>
</dbReference>
<gene>
    <name evidence="2" type="ORF">AVEN_60519_1</name>
</gene>
<comment type="caution">
    <text evidence="2">The sequence shown here is derived from an EMBL/GenBank/DDBJ whole genome shotgun (WGS) entry which is preliminary data.</text>
</comment>
<name>A0A4Y2FT01_ARAVE</name>
<evidence type="ECO:0000256" key="1">
    <source>
        <dbReference type="SAM" id="MobiDB-lite"/>
    </source>
</evidence>
<feature type="compositionally biased region" description="Basic and acidic residues" evidence="1">
    <location>
        <begin position="43"/>
        <end position="54"/>
    </location>
</feature>
<feature type="region of interest" description="Disordered" evidence="1">
    <location>
        <begin position="43"/>
        <end position="120"/>
    </location>
</feature>
<evidence type="ECO:0000313" key="3">
    <source>
        <dbReference type="Proteomes" id="UP000499080"/>
    </source>
</evidence>
<reference evidence="2 3" key="1">
    <citation type="journal article" date="2019" name="Sci. Rep.">
        <title>Orb-weaving spider Araneus ventricosus genome elucidates the spidroin gene catalogue.</title>
        <authorList>
            <person name="Kono N."/>
            <person name="Nakamura H."/>
            <person name="Ohtoshi R."/>
            <person name="Moran D.A.P."/>
            <person name="Shinohara A."/>
            <person name="Yoshida Y."/>
            <person name="Fujiwara M."/>
            <person name="Mori M."/>
            <person name="Tomita M."/>
            <person name="Arakawa K."/>
        </authorList>
    </citation>
    <scope>NUCLEOTIDE SEQUENCE [LARGE SCALE GENOMIC DNA]</scope>
</reference>
<organism evidence="2 3">
    <name type="scientific">Araneus ventricosus</name>
    <name type="common">Orbweaver spider</name>
    <name type="synonym">Epeira ventricosa</name>
    <dbReference type="NCBI Taxonomy" id="182803"/>
    <lineage>
        <taxon>Eukaryota</taxon>
        <taxon>Metazoa</taxon>
        <taxon>Ecdysozoa</taxon>
        <taxon>Arthropoda</taxon>
        <taxon>Chelicerata</taxon>
        <taxon>Arachnida</taxon>
        <taxon>Araneae</taxon>
        <taxon>Araneomorphae</taxon>
        <taxon>Entelegynae</taxon>
        <taxon>Araneoidea</taxon>
        <taxon>Araneidae</taxon>
        <taxon>Araneus</taxon>
    </lineage>
</organism>
<accession>A0A4Y2FT01</accession>
<feature type="compositionally biased region" description="Basic and acidic residues" evidence="1">
    <location>
        <begin position="69"/>
        <end position="115"/>
    </location>
</feature>
<dbReference type="EMBL" id="BGPR01001039">
    <property type="protein sequence ID" value="GBM43716.1"/>
    <property type="molecule type" value="Genomic_DNA"/>
</dbReference>